<evidence type="ECO:0000313" key="1">
    <source>
        <dbReference type="EMBL" id="SNT11316.1"/>
    </source>
</evidence>
<proteinExistence type="predicted"/>
<name>A0A239JZ62_9ACTN</name>
<accession>A0A239JZ62</accession>
<dbReference type="Proteomes" id="UP000198318">
    <property type="component" value="Unassembled WGS sequence"/>
</dbReference>
<organism evidence="1 2">
    <name type="scientific">Actinomadura meyerae</name>
    <dbReference type="NCBI Taxonomy" id="240840"/>
    <lineage>
        <taxon>Bacteria</taxon>
        <taxon>Bacillati</taxon>
        <taxon>Actinomycetota</taxon>
        <taxon>Actinomycetes</taxon>
        <taxon>Streptosporangiales</taxon>
        <taxon>Thermomonosporaceae</taxon>
        <taxon>Actinomadura</taxon>
    </lineage>
</organism>
<dbReference type="EMBL" id="FZOR01000016">
    <property type="protein sequence ID" value="SNT11316.1"/>
    <property type="molecule type" value="Genomic_DNA"/>
</dbReference>
<reference evidence="1 2" key="1">
    <citation type="submission" date="2017-06" db="EMBL/GenBank/DDBJ databases">
        <authorList>
            <person name="Kim H.J."/>
            <person name="Triplett B.A."/>
        </authorList>
    </citation>
    <scope>NUCLEOTIDE SEQUENCE [LARGE SCALE GENOMIC DNA]</scope>
    <source>
        <strain evidence="1 2">DSM 44715</strain>
    </source>
</reference>
<sequence length="53" mass="6017">MPFGLRPRSAERIKKIIPLSHPKRTIPTVDLNLPLQIFVVSQQCPHEHALVGH</sequence>
<dbReference type="AlphaFoldDB" id="A0A239JZ62"/>
<gene>
    <name evidence="1" type="ORF">SAMN05443665_101695</name>
</gene>
<evidence type="ECO:0000313" key="2">
    <source>
        <dbReference type="Proteomes" id="UP000198318"/>
    </source>
</evidence>
<keyword evidence="2" id="KW-1185">Reference proteome</keyword>
<protein>
    <submittedName>
        <fullName evidence="1">Uncharacterized protein</fullName>
    </submittedName>
</protein>